<comment type="function">
    <text evidence="2">Required for morphogenesis under gluconeogenic growth conditions.</text>
</comment>
<name>A0A1G8XAF3_9LACT</name>
<evidence type="ECO:0000313" key="4">
    <source>
        <dbReference type="Proteomes" id="UP000199433"/>
    </source>
</evidence>
<dbReference type="PANTHER" id="PTHR30135:SF3">
    <property type="entry name" value="GLUCONEOGENESIS FACTOR-RELATED"/>
    <property type="match status" value="1"/>
</dbReference>
<proteinExistence type="inferred from homology"/>
<dbReference type="GO" id="GO:0005737">
    <property type="term" value="C:cytoplasm"/>
    <property type="evidence" value="ECO:0007669"/>
    <property type="project" value="UniProtKB-SubCell"/>
</dbReference>
<sequence>MKSSLINKRRPKIAVIGGGTGLPVILKSLKEKDADVTAIVTVADDGGSSGALRKSFNAVPPGDLRNVLIALSEIPELQKEIFQYRFKSQDEALSGHTIGNLIIQATADMRGNIYDAVQLLAKMMHVKGHVYPAAEEPLVLHARYMDGSTQTGESQIPKGGKMIDYVAVSCVERRKPVQASRKVISAIMDADMVVLGPGSLFTSILPNLMIPDIGKAVMETEANVVYISNIMTQLGETEGLSDADHLRVLHKHLGERFVDIAITNIGLVPDQYIDQEANEEYLLQVEHDFRGLSEEVPLIISDDFLELTPKGVYHDGEKVAEEIFRTAFNSQRKIKQYFENN</sequence>
<dbReference type="Proteomes" id="UP000199433">
    <property type="component" value="Unassembled WGS sequence"/>
</dbReference>
<evidence type="ECO:0000313" key="3">
    <source>
        <dbReference type="EMBL" id="SDJ87638.1"/>
    </source>
</evidence>
<keyword evidence="4" id="KW-1185">Reference proteome</keyword>
<dbReference type="SUPFAM" id="SSF142338">
    <property type="entry name" value="CofD-like"/>
    <property type="match status" value="1"/>
</dbReference>
<dbReference type="STRING" id="426701.SAMN04488098_100628"/>
<dbReference type="InterPro" id="IPR038136">
    <property type="entry name" value="CofD-like_dom_sf"/>
</dbReference>
<dbReference type="InterPro" id="IPR010119">
    <property type="entry name" value="Gluconeogen_factor"/>
</dbReference>
<dbReference type="NCBIfam" id="TIGR01826">
    <property type="entry name" value="CofD_related"/>
    <property type="match status" value="1"/>
</dbReference>
<dbReference type="Pfam" id="PF01933">
    <property type="entry name" value="CofD"/>
    <property type="match status" value="1"/>
</dbReference>
<evidence type="ECO:0000256" key="1">
    <source>
        <dbReference type="ARBA" id="ARBA00022490"/>
    </source>
</evidence>
<dbReference type="InterPro" id="IPR002882">
    <property type="entry name" value="CofD"/>
</dbReference>
<gene>
    <name evidence="3" type="ORF">SAMN04488098_100628</name>
</gene>
<dbReference type="CDD" id="cd07187">
    <property type="entry name" value="YvcK_like"/>
    <property type="match status" value="1"/>
</dbReference>
<dbReference type="Gene3D" id="3.40.50.10680">
    <property type="entry name" value="CofD-like domains"/>
    <property type="match status" value="1"/>
</dbReference>
<organism evidence="3 4">
    <name type="scientific">Alkalibacterium thalassium</name>
    <dbReference type="NCBI Taxonomy" id="426701"/>
    <lineage>
        <taxon>Bacteria</taxon>
        <taxon>Bacillati</taxon>
        <taxon>Bacillota</taxon>
        <taxon>Bacilli</taxon>
        <taxon>Lactobacillales</taxon>
        <taxon>Carnobacteriaceae</taxon>
        <taxon>Alkalibacterium</taxon>
    </lineage>
</organism>
<comment type="similarity">
    <text evidence="2">Belongs to the gluconeogenesis factor family.</text>
</comment>
<reference evidence="4" key="1">
    <citation type="submission" date="2016-10" db="EMBL/GenBank/DDBJ databases">
        <authorList>
            <person name="Varghese N."/>
            <person name="Submissions S."/>
        </authorList>
    </citation>
    <scope>NUCLEOTIDE SEQUENCE [LARGE SCALE GENOMIC DNA]</scope>
    <source>
        <strain evidence="4">DSM 19181</strain>
    </source>
</reference>
<dbReference type="OrthoDB" id="9783842at2"/>
<dbReference type="HAMAP" id="MF_00973">
    <property type="entry name" value="Gluconeogen_factor"/>
    <property type="match status" value="1"/>
</dbReference>
<dbReference type="RefSeq" id="WP_091265134.1">
    <property type="nucleotide sequence ID" value="NZ_FNFK01000006.1"/>
</dbReference>
<accession>A0A1G8XAF3</accession>
<dbReference type="PANTHER" id="PTHR30135">
    <property type="entry name" value="UNCHARACTERIZED PROTEIN YVCK-RELATED"/>
    <property type="match status" value="1"/>
</dbReference>
<dbReference type="GO" id="GO:0043743">
    <property type="term" value="F:LPPG:FO 2-phospho-L-lactate transferase activity"/>
    <property type="evidence" value="ECO:0007669"/>
    <property type="project" value="InterPro"/>
</dbReference>
<dbReference type="AlphaFoldDB" id="A0A1G8XAF3"/>
<evidence type="ECO:0000256" key="2">
    <source>
        <dbReference type="HAMAP-Rule" id="MF_00973"/>
    </source>
</evidence>
<keyword evidence="1 2" id="KW-0963">Cytoplasm</keyword>
<comment type="subcellular location">
    <subcellularLocation>
        <location evidence="2">Cytoplasm</location>
    </subcellularLocation>
</comment>
<dbReference type="GO" id="GO:0008360">
    <property type="term" value="P:regulation of cell shape"/>
    <property type="evidence" value="ECO:0007669"/>
    <property type="project" value="UniProtKB-UniRule"/>
</dbReference>
<dbReference type="EMBL" id="FNFK01000006">
    <property type="protein sequence ID" value="SDJ87638.1"/>
    <property type="molecule type" value="Genomic_DNA"/>
</dbReference>
<protein>
    <recommendedName>
        <fullName evidence="2">Putative gluconeogenesis factor</fullName>
    </recommendedName>
</protein>